<dbReference type="EMBL" id="CYGX02000051">
    <property type="protein sequence ID" value="SIT44964.1"/>
    <property type="molecule type" value="Genomic_DNA"/>
</dbReference>
<evidence type="ECO:0000256" key="3">
    <source>
        <dbReference type="ARBA" id="ARBA00022525"/>
    </source>
</evidence>
<sequence length="407" mass="43654">METTILQHGHSGINELHRAAQLQKDKGAVAIHESQQKASQVATAADADLMQLVAEGRAPATSAVWSTCRRLPSDSTGHAVKLSTPKIPADAPQFLARVAEGIKRELGNQSCLSEIPRMAGVIGTIMQFTSQPTGGEVKHESRQPERRATLTRVGAESSPSSVGSLFGESAFDRAFLVMLDLANALQESRRAETTLEGKMAVMMRAAAETSAQATKAQGREILLGAAAGSGLQTALVGMGAQRQFSGLKIKANSIENELKPQAELRRFDREQSFELRGAGGAKLKDEHASVLSQESPERQHRIDMHGINHQKNEIIGDRLRAQGMVLDALGGISKTMTDGVTGTMVHNLRAQQTLAEHDERVTASVSDAHRQHAQKMQDMTQKILEIAMNTANDNAAVASQVASGIKV</sequence>
<feature type="compositionally biased region" description="Basic and acidic residues" evidence="6">
    <location>
        <begin position="136"/>
        <end position="148"/>
    </location>
</feature>
<accession>A0A1N7SCA8</accession>
<dbReference type="GO" id="GO:0005576">
    <property type="term" value="C:extracellular region"/>
    <property type="evidence" value="ECO:0007669"/>
    <property type="project" value="UniProtKB-SubCell"/>
</dbReference>
<dbReference type="STRING" id="1247936.BN2475_510040"/>
<dbReference type="OrthoDB" id="9135075at2"/>
<dbReference type="InterPro" id="IPR005427">
    <property type="entry name" value="BipC/SctB"/>
</dbReference>
<dbReference type="Proteomes" id="UP000187012">
    <property type="component" value="Unassembled WGS sequence"/>
</dbReference>
<name>A0A1N7SCA8_9BURK</name>
<comment type="similarity">
    <text evidence="5">Belongs to the SctB/SipC family.</text>
</comment>
<dbReference type="RefSeq" id="WP_159444599.1">
    <property type="nucleotide sequence ID" value="NZ_CYGX02000051.1"/>
</dbReference>
<evidence type="ECO:0000256" key="5">
    <source>
        <dbReference type="ARBA" id="ARBA00035650"/>
    </source>
</evidence>
<feature type="region of interest" description="Disordered" evidence="6">
    <location>
        <begin position="131"/>
        <end position="156"/>
    </location>
</feature>
<proteinExistence type="inferred from homology"/>
<gene>
    <name evidence="7" type="ORF">BN2475_510040</name>
</gene>
<keyword evidence="8" id="KW-1185">Reference proteome</keyword>
<organism evidence="7 8">
    <name type="scientific">Paraburkholderia ribeironis</name>
    <dbReference type="NCBI Taxonomy" id="1247936"/>
    <lineage>
        <taxon>Bacteria</taxon>
        <taxon>Pseudomonadati</taxon>
        <taxon>Pseudomonadota</taxon>
        <taxon>Betaproteobacteria</taxon>
        <taxon>Burkholderiales</taxon>
        <taxon>Burkholderiaceae</taxon>
        <taxon>Paraburkholderia</taxon>
    </lineage>
</organism>
<evidence type="ECO:0000256" key="1">
    <source>
        <dbReference type="ARBA" id="ARBA00004613"/>
    </source>
</evidence>
<evidence type="ECO:0000256" key="2">
    <source>
        <dbReference type="ARBA" id="ARBA00020604"/>
    </source>
</evidence>
<dbReference type="Pfam" id="PF09599">
    <property type="entry name" value="IpaC_SipC"/>
    <property type="match status" value="1"/>
</dbReference>
<protein>
    <recommendedName>
        <fullName evidence="2">Effector protein BipC</fullName>
    </recommendedName>
</protein>
<reference evidence="7 8" key="1">
    <citation type="submission" date="2016-12" db="EMBL/GenBank/DDBJ databases">
        <authorList>
            <person name="Song W.-J."/>
            <person name="Kurnit D.M."/>
        </authorList>
    </citation>
    <scope>NUCLEOTIDE SEQUENCE [LARGE SCALE GENOMIC DNA]</scope>
    <source>
        <strain evidence="7 8">STM7296</strain>
    </source>
</reference>
<evidence type="ECO:0000313" key="8">
    <source>
        <dbReference type="Proteomes" id="UP000187012"/>
    </source>
</evidence>
<keyword evidence="3" id="KW-0964">Secreted</keyword>
<evidence type="ECO:0000313" key="7">
    <source>
        <dbReference type="EMBL" id="SIT44964.1"/>
    </source>
</evidence>
<comment type="subcellular location">
    <subcellularLocation>
        <location evidence="1">Secreted</location>
    </subcellularLocation>
</comment>
<evidence type="ECO:0000256" key="6">
    <source>
        <dbReference type="SAM" id="MobiDB-lite"/>
    </source>
</evidence>
<evidence type="ECO:0000256" key="4">
    <source>
        <dbReference type="ARBA" id="ARBA00023026"/>
    </source>
</evidence>
<keyword evidence="4" id="KW-0843">Virulence</keyword>
<dbReference type="AlphaFoldDB" id="A0A1N7SCA8"/>